<dbReference type="Proteomes" id="UP000683000">
    <property type="component" value="Unassembled WGS sequence"/>
</dbReference>
<evidence type="ECO:0000313" key="2">
    <source>
        <dbReference type="EMBL" id="KAG6375812.1"/>
    </source>
</evidence>
<feature type="chain" id="PRO_5034542837" description="Secreted protein" evidence="1">
    <location>
        <begin position="23"/>
        <end position="181"/>
    </location>
</feature>
<evidence type="ECO:0000256" key="1">
    <source>
        <dbReference type="SAM" id="SignalP"/>
    </source>
</evidence>
<dbReference type="AlphaFoldDB" id="A0A8I2YQY7"/>
<protein>
    <recommendedName>
        <fullName evidence="4">Secreted protein</fullName>
    </recommendedName>
</protein>
<keyword evidence="1" id="KW-0732">Signal</keyword>
<feature type="signal peptide" evidence="1">
    <location>
        <begin position="1"/>
        <end position="22"/>
    </location>
</feature>
<accession>A0A8I2YQY7</accession>
<dbReference type="EMBL" id="JAGFBS010000013">
    <property type="protein sequence ID" value="KAG6375812.1"/>
    <property type="molecule type" value="Genomic_DNA"/>
</dbReference>
<dbReference type="PROSITE" id="PS51257">
    <property type="entry name" value="PROKAR_LIPOPROTEIN"/>
    <property type="match status" value="1"/>
</dbReference>
<comment type="caution">
    <text evidence="2">The sequence shown here is derived from an EMBL/GenBank/DDBJ whole genome shotgun (WGS) entry which is preliminary data.</text>
</comment>
<organism evidence="2 3">
    <name type="scientific">Boletus reticuloceps</name>
    <dbReference type="NCBI Taxonomy" id="495285"/>
    <lineage>
        <taxon>Eukaryota</taxon>
        <taxon>Fungi</taxon>
        <taxon>Dikarya</taxon>
        <taxon>Basidiomycota</taxon>
        <taxon>Agaricomycotina</taxon>
        <taxon>Agaricomycetes</taxon>
        <taxon>Agaricomycetidae</taxon>
        <taxon>Boletales</taxon>
        <taxon>Boletineae</taxon>
        <taxon>Boletaceae</taxon>
        <taxon>Boletoideae</taxon>
        <taxon>Boletus</taxon>
    </lineage>
</organism>
<reference evidence="2" key="1">
    <citation type="submission" date="2021-03" db="EMBL/GenBank/DDBJ databases">
        <title>Evolutionary innovations through gain and loss of genes in the ectomycorrhizal Boletales.</title>
        <authorList>
            <person name="Wu G."/>
            <person name="Miyauchi S."/>
            <person name="Morin E."/>
            <person name="Yang Z.-L."/>
            <person name="Xu J."/>
            <person name="Martin F.M."/>
        </authorList>
    </citation>
    <scope>NUCLEOTIDE SEQUENCE</scope>
    <source>
        <strain evidence="2">BR01</strain>
    </source>
</reference>
<name>A0A8I2YQY7_9AGAM</name>
<sequence length="181" mass="20077">MTKAIPAVLVLALACLLALSAALPSVLDQDVSLQTDPNAPRTFLGKPYRRRRDVQGCSRPCCTLVIADRNDSHTDPDPDVSTHQQTEPITCPFEQWRSDQNEDGYGAARQACTFACCQFVSRVWIGAFTFADGPGLGDVPLSSEPRVVSKSQGTRQVAFAVGRWKRLYDRGEWKSRLLEEY</sequence>
<gene>
    <name evidence="2" type="ORF">JVT61DRAFT_2669</name>
</gene>
<proteinExistence type="predicted"/>
<evidence type="ECO:0000313" key="3">
    <source>
        <dbReference type="Proteomes" id="UP000683000"/>
    </source>
</evidence>
<keyword evidence="3" id="KW-1185">Reference proteome</keyword>
<evidence type="ECO:0008006" key="4">
    <source>
        <dbReference type="Google" id="ProtNLM"/>
    </source>
</evidence>
<dbReference type="OrthoDB" id="10501358at2759"/>